<protein>
    <submittedName>
        <fullName evidence="3">Uroporphyrinogen-III C-methyltransferase</fullName>
        <ecNumber evidence="3">2.1.1.107</ecNumber>
    </submittedName>
</protein>
<sequence length="376" mass="42383">MDNKNTELPAKKPKKEAKSTPVENRVPLKESTAKPMNTHPTSSGSGKIWGLLFLLLIVTAAAALGGLYLYQQLQTQKMVSVNLEQKLTSLLIKPNQRINQLSEQQSQLTGTLDKQLTQLKTAQTQLKQRVSMLAQRNPNTWRAEEALYLVRLAGRKLWLEHDPRTAASLLKAADERVESMMDPSLTPLRKALSKDISAVLSIKEADISGTALILDDIIDNLEQLPLHRTEMNTANTADNDDMSNSVSDWQTNLAKSWHALIDDFVLIRKRTTDAAPLLEPNQQWYLIENIQNKLLQAQLALYRQDQVNYRSSLALAKKWIAQYFDLSNAKVEDTITTLDALLTLKIETTPIKHFQSMKMLTQVVNYGNLLSEEPKS</sequence>
<dbReference type="EMBL" id="JAKIKS010000100">
    <property type="protein sequence ID" value="MCL1126667.1"/>
    <property type="molecule type" value="Genomic_DNA"/>
</dbReference>
<dbReference type="InterPro" id="IPR007470">
    <property type="entry name" value="HemX"/>
</dbReference>
<comment type="caution">
    <text evidence="3">The sequence shown here is derived from an EMBL/GenBank/DDBJ whole genome shotgun (WGS) entry which is preliminary data.</text>
</comment>
<dbReference type="GO" id="GO:0004851">
    <property type="term" value="F:uroporphyrin-III C-methyltransferase activity"/>
    <property type="evidence" value="ECO:0007669"/>
    <property type="project" value="UniProtKB-EC"/>
</dbReference>
<feature type="region of interest" description="Disordered" evidence="1">
    <location>
        <begin position="1"/>
        <end position="42"/>
    </location>
</feature>
<gene>
    <name evidence="3" type="ORF">L2764_19810</name>
</gene>
<keyword evidence="3" id="KW-0489">Methyltransferase</keyword>
<keyword evidence="4" id="KW-1185">Reference proteome</keyword>
<keyword evidence="2" id="KW-0472">Membrane</keyword>
<dbReference type="GO" id="GO:0032259">
    <property type="term" value="P:methylation"/>
    <property type="evidence" value="ECO:0007669"/>
    <property type="project" value="UniProtKB-KW"/>
</dbReference>
<proteinExistence type="predicted"/>
<evidence type="ECO:0000256" key="1">
    <source>
        <dbReference type="SAM" id="MobiDB-lite"/>
    </source>
</evidence>
<feature type="transmembrane region" description="Helical" evidence="2">
    <location>
        <begin position="48"/>
        <end position="70"/>
    </location>
</feature>
<dbReference type="RefSeq" id="WP_248942082.1">
    <property type="nucleotide sequence ID" value="NZ_JAKIKS010000100.1"/>
</dbReference>
<dbReference type="Proteomes" id="UP001203423">
    <property type="component" value="Unassembled WGS sequence"/>
</dbReference>
<organism evidence="3 4">
    <name type="scientific">Shewanella surugensis</name>
    <dbReference type="NCBI Taxonomy" id="212020"/>
    <lineage>
        <taxon>Bacteria</taxon>
        <taxon>Pseudomonadati</taxon>
        <taxon>Pseudomonadota</taxon>
        <taxon>Gammaproteobacteria</taxon>
        <taxon>Alteromonadales</taxon>
        <taxon>Shewanellaceae</taxon>
        <taxon>Shewanella</taxon>
    </lineage>
</organism>
<accession>A0ABT0LG36</accession>
<dbReference type="Pfam" id="PF04375">
    <property type="entry name" value="HemX"/>
    <property type="match status" value="1"/>
</dbReference>
<reference evidence="3 4" key="1">
    <citation type="submission" date="2022-01" db="EMBL/GenBank/DDBJ databases">
        <title>Whole genome-based taxonomy of the Shewanellaceae.</title>
        <authorList>
            <person name="Martin-Rodriguez A.J."/>
        </authorList>
    </citation>
    <scope>NUCLEOTIDE SEQUENCE [LARGE SCALE GENOMIC DNA]</scope>
    <source>
        <strain evidence="3 4">DSM 17177</strain>
    </source>
</reference>
<keyword evidence="2" id="KW-0812">Transmembrane</keyword>
<keyword evidence="2" id="KW-1133">Transmembrane helix</keyword>
<evidence type="ECO:0000256" key="2">
    <source>
        <dbReference type="SAM" id="Phobius"/>
    </source>
</evidence>
<name>A0ABT0LG36_9GAMM</name>
<evidence type="ECO:0000313" key="4">
    <source>
        <dbReference type="Proteomes" id="UP001203423"/>
    </source>
</evidence>
<dbReference type="PANTHER" id="PTHR38043">
    <property type="entry name" value="PROTEIN HEMX"/>
    <property type="match status" value="1"/>
</dbReference>
<dbReference type="PANTHER" id="PTHR38043:SF1">
    <property type="entry name" value="PROTEIN HEMX"/>
    <property type="match status" value="1"/>
</dbReference>
<dbReference type="EC" id="2.1.1.107" evidence="3"/>
<evidence type="ECO:0000313" key="3">
    <source>
        <dbReference type="EMBL" id="MCL1126667.1"/>
    </source>
</evidence>
<keyword evidence="3" id="KW-0808">Transferase</keyword>